<accession>A0ABQ0JNA8</accession>
<proteinExistence type="predicted"/>
<evidence type="ECO:0000313" key="2">
    <source>
        <dbReference type="Proteomes" id="UP000029223"/>
    </source>
</evidence>
<protein>
    <submittedName>
        <fullName evidence="1">Uncharacterized protein</fullName>
    </submittedName>
</protein>
<comment type="caution">
    <text evidence="1">The sequence shown here is derived from an EMBL/GenBank/DDBJ whole genome shotgun (WGS) entry which is preliminary data.</text>
</comment>
<dbReference type="EMBL" id="BBMS01000074">
    <property type="protein sequence ID" value="GAL29795.1"/>
    <property type="molecule type" value="Genomic_DNA"/>
</dbReference>
<keyword evidence="2" id="KW-1185">Reference proteome</keyword>
<organism evidence="1 2">
    <name type="scientific">Vibrio variabilis</name>
    <dbReference type="NCBI Taxonomy" id="990271"/>
    <lineage>
        <taxon>Bacteria</taxon>
        <taxon>Pseudomonadati</taxon>
        <taxon>Pseudomonadota</taxon>
        <taxon>Gammaproteobacteria</taxon>
        <taxon>Vibrionales</taxon>
        <taxon>Vibrionaceae</taxon>
        <taxon>Vibrio</taxon>
    </lineage>
</organism>
<name>A0ABQ0JNA8_9VIBR</name>
<gene>
    <name evidence="1" type="ORF">JCM19239_7055</name>
</gene>
<reference evidence="2" key="1">
    <citation type="submission" date="2014-09" db="EMBL/GenBank/DDBJ databases">
        <title>Vibrio variabilis JCM 19239. (C206) whole genome shotgun sequence.</title>
        <authorList>
            <person name="Sawabe T."/>
            <person name="Meirelles P."/>
            <person name="Nakanishi M."/>
            <person name="Sayaka M."/>
            <person name="Hattori M."/>
            <person name="Ohkuma M."/>
        </authorList>
    </citation>
    <scope>NUCLEOTIDE SEQUENCE [LARGE SCALE GENOMIC DNA]</scope>
    <source>
        <strain evidence="2">JCM 19239</strain>
    </source>
</reference>
<dbReference type="Proteomes" id="UP000029223">
    <property type="component" value="Unassembled WGS sequence"/>
</dbReference>
<evidence type="ECO:0000313" key="1">
    <source>
        <dbReference type="EMBL" id="GAL29795.1"/>
    </source>
</evidence>
<sequence>MAMTCVALPSYAIAEEKHHEDLPRSLLASVSATGIQTLDLMAH</sequence>